<keyword evidence="7" id="KW-0479">Metal-binding</keyword>
<organism evidence="14">
    <name type="scientific">Solibacter usitatus (strain Ellin6076)</name>
    <dbReference type="NCBI Taxonomy" id="234267"/>
    <lineage>
        <taxon>Bacteria</taxon>
        <taxon>Pseudomonadati</taxon>
        <taxon>Acidobacteriota</taxon>
        <taxon>Terriglobia</taxon>
        <taxon>Bryobacterales</taxon>
        <taxon>Solibacteraceae</taxon>
        <taxon>Candidatus Solibacter</taxon>
    </lineage>
</organism>
<evidence type="ECO:0000313" key="14">
    <source>
        <dbReference type="EMBL" id="ABJ81442.1"/>
    </source>
</evidence>
<dbReference type="HOGENOM" id="CLU_543785_0_0_0"/>
<comment type="similarity">
    <text evidence="2">Belongs to the NapC/NirT/NrfH family.</text>
</comment>
<evidence type="ECO:0000256" key="10">
    <source>
        <dbReference type="ARBA" id="ARBA00023004"/>
    </source>
</evidence>
<feature type="transmembrane region" description="Helical" evidence="12">
    <location>
        <begin position="24"/>
        <end position="44"/>
    </location>
</feature>
<feature type="domain" description="NapC/NirT cytochrome c N-terminal" evidence="13">
    <location>
        <begin position="110"/>
        <end position="200"/>
    </location>
</feature>
<proteinExistence type="inferred from homology"/>
<keyword evidence="9 12" id="KW-1133">Transmembrane helix</keyword>
<dbReference type="InParanoid" id="Q02BX4"/>
<dbReference type="GO" id="GO:0005886">
    <property type="term" value="C:plasma membrane"/>
    <property type="evidence" value="ECO:0007669"/>
    <property type="project" value="UniProtKB-SubCell"/>
</dbReference>
<dbReference type="SUPFAM" id="SSF48695">
    <property type="entry name" value="Multiheme cytochromes"/>
    <property type="match status" value="1"/>
</dbReference>
<sequence length="482" mass="53565">MTPNNTATGGRGWLSPLIHLCNNWISLLGVVLVTTTTVIWLFLLPITMKGETENPYLGMLAFLTIPGPFFGGLILIPLGMWLKRKREGRQHIYPPDFPKLSWDNPELRKLVYFVGITTVINVVIGSQLGYSAVNYMDSVTFCGQTCHTVMQPEYTAYQNSPHSRVECVKCHIGPGAGWFVKSKLSGARQLFAVALHTYPTPIPTPVHNLRPARETCETCHWPQKYGEDRVRVINKFADDETNSLTKTVLLMKIGGGNHGIGIHGTHLGPGVHIRYAATDEQRQNIPWVEYNGAGRQTLYTTAEAKPNGGGAPIREMDCMDCHNRPAHSYDLPDRGIDKAMAAGLISNTLPFAKKKGVEILKVNYMSRDEAAQKIPAAFVKYYQDTYPALYAQRQAEIAQSGKQLLEVWNRNIFPEMKVTWGAYPMNIGHTDFPGCFRCHDGGHNAKDGKSITQDCNACHNLLAMDEAQPKILTDLGVVEKAK</sequence>
<evidence type="ECO:0000256" key="2">
    <source>
        <dbReference type="ARBA" id="ARBA00007395"/>
    </source>
</evidence>
<gene>
    <name evidence="14" type="ordered locus">Acid_0432</name>
</gene>
<evidence type="ECO:0000256" key="9">
    <source>
        <dbReference type="ARBA" id="ARBA00022989"/>
    </source>
</evidence>
<evidence type="ECO:0000256" key="7">
    <source>
        <dbReference type="ARBA" id="ARBA00022723"/>
    </source>
</evidence>
<feature type="transmembrane region" description="Helical" evidence="12">
    <location>
        <begin position="110"/>
        <end position="130"/>
    </location>
</feature>
<keyword evidence="10" id="KW-0408">Iron</keyword>
<keyword evidence="6 12" id="KW-0812">Transmembrane</keyword>
<evidence type="ECO:0000256" key="6">
    <source>
        <dbReference type="ARBA" id="ARBA00022692"/>
    </source>
</evidence>
<dbReference type="InterPro" id="IPR038266">
    <property type="entry name" value="NapC/NirT_cytc_sf"/>
</dbReference>
<dbReference type="InterPro" id="IPR005126">
    <property type="entry name" value="NapC/NirT_cyt_c_N"/>
</dbReference>
<dbReference type="GO" id="GO:0009055">
    <property type="term" value="F:electron transfer activity"/>
    <property type="evidence" value="ECO:0007669"/>
    <property type="project" value="TreeGrafter"/>
</dbReference>
<dbReference type="PANTHER" id="PTHR30333:SF1">
    <property type="entry name" value="CYTOCHROME C-TYPE PROTEIN NAPC"/>
    <property type="match status" value="1"/>
</dbReference>
<comment type="subcellular location">
    <subcellularLocation>
        <location evidence="1">Cell membrane</location>
    </subcellularLocation>
</comment>
<keyword evidence="4" id="KW-1003">Cell membrane</keyword>
<dbReference type="InterPro" id="IPR051174">
    <property type="entry name" value="Cytochrome_c-type_ET"/>
</dbReference>
<evidence type="ECO:0000259" key="13">
    <source>
        <dbReference type="Pfam" id="PF03264"/>
    </source>
</evidence>
<dbReference type="GO" id="GO:0009061">
    <property type="term" value="P:anaerobic respiration"/>
    <property type="evidence" value="ECO:0007669"/>
    <property type="project" value="TreeGrafter"/>
</dbReference>
<evidence type="ECO:0000256" key="5">
    <source>
        <dbReference type="ARBA" id="ARBA00022617"/>
    </source>
</evidence>
<dbReference type="eggNOG" id="COG3005">
    <property type="taxonomic scope" value="Bacteria"/>
</dbReference>
<dbReference type="AlphaFoldDB" id="Q02BX4"/>
<evidence type="ECO:0000256" key="12">
    <source>
        <dbReference type="SAM" id="Phobius"/>
    </source>
</evidence>
<keyword evidence="5" id="KW-0349">Heme</keyword>
<dbReference type="InterPro" id="IPR036280">
    <property type="entry name" value="Multihaem_cyt_sf"/>
</dbReference>
<dbReference type="Gene3D" id="1.10.3820.10">
    <property type="entry name" value="Di-heme elbow motif domain"/>
    <property type="match status" value="1"/>
</dbReference>
<evidence type="ECO:0000256" key="4">
    <source>
        <dbReference type="ARBA" id="ARBA00022475"/>
    </source>
</evidence>
<keyword evidence="8" id="KW-0249">Electron transport</keyword>
<evidence type="ECO:0000256" key="3">
    <source>
        <dbReference type="ARBA" id="ARBA00022448"/>
    </source>
</evidence>
<evidence type="ECO:0000256" key="8">
    <source>
        <dbReference type="ARBA" id="ARBA00022982"/>
    </source>
</evidence>
<dbReference type="Pfam" id="PF03264">
    <property type="entry name" value="Cytochrom_NNT"/>
    <property type="match status" value="1"/>
</dbReference>
<dbReference type="PANTHER" id="PTHR30333">
    <property type="entry name" value="CYTOCHROME C-TYPE PROTEIN"/>
    <property type="match status" value="1"/>
</dbReference>
<accession>Q02BX4</accession>
<dbReference type="EMBL" id="CP000473">
    <property type="protein sequence ID" value="ABJ81442.1"/>
    <property type="molecule type" value="Genomic_DNA"/>
</dbReference>
<reference evidence="14" key="1">
    <citation type="submission" date="2006-10" db="EMBL/GenBank/DDBJ databases">
        <title>Complete sequence of Solibacter usitatus Ellin6076.</title>
        <authorList>
            <consortium name="US DOE Joint Genome Institute"/>
            <person name="Copeland A."/>
            <person name="Lucas S."/>
            <person name="Lapidus A."/>
            <person name="Barry K."/>
            <person name="Detter J.C."/>
            <person name="Glavina del Rio T."/>
            <person name="Hammon N."/>
            <person name="Israni S."/>
            <person name="Dalin E."/>
            <person name="Tice H."/>
            <person name="Pitluck S."/>
            <person name="Thompson L.S."/>
            <person name="Brettin T."/>
            <person name="Bruce D."/>
            <person name="Han C."/>
            <person name="Tapia R."/>
            <person name="Gilna P."/>
            <person name="Schmutz J."/>
            <person name="Larimer F."/>
            <person name="Land M."/>
            <person name="Hauser L."/>
            <person name="Kyrpides N."/>
            <person name="Mikhailova N."/>
            <person name="Janssen P.H."/>
            <person name="Kuske C.R."/>
            <person name="Richardson P."/>
        </authorList>
    </citation>
    <scope>NUCLEOTIDE SEQUENCE</scope>
    <source>
        <strain evidence="14">Ellin6076</strain>
    </source>
</reference>
<dbReference type="KEGG" id="sus:Acid_0432"/>
<keyword evidence="3" id="KW-0813">Transport</keyword>
<feature type="transmembrane region" description="Helical" evidence="12">
    <location>
        <begin position="56"/>
        <end position="82"/>
    </location>
</feature>
<name>Q02BX4_SOLUE</name>
<evidence type="ECO:0000256" key="11">
    <source>
        <dbReference type="ARBA" id="ARBA00023136"/>
    </source>
</evidence>
<dbReference type="STRING" id="234267.Acid_0432"/>
<evidence type="ECO:0000256" key="1">
    <source>
        <dbReference type="ARBA" id="ARBA00004236"/>
    </source>
</evidence>
<dbReference type="OrthoDB" id="9791652at2"/>
<protein>
    <submittedName>
        <fullName evidence="14">Cytochrome c family protein</fullName>
    </submittedName>
</protein>
<keyword evidence="11 12" id="KW-0472">Membrane</keyword>
<dbReference type="GO" id="GO:0046872">
    <property type="term" value="F:metal ion binding"/>
    <property type="evidence" value="ECO:0007669"/>
    <property type="project" value="UniProtKB-KW"/>
</dbReference>